<proteinExistence type="inferred from homology"/>
<dbReference type="GO" id="GO:0030170">
    <property type="term" value="F:pyridoxal phosphate binding"/>
    <property type="evidence" value="ECO:0007669"/>
    <property type="project" value="InterPro"/>
</dbReference>
<dbReference type="InterPro" id="IPR000277">
    <property type="entry name" value="Cys/Met-Metab_PyrdxlP-dep_enz"/>
</dbReference>
<keyword evidence="8" id="KW-1185">Reference proteome</keyword>
<accession>A0A939D648</accession>
<dbReference type="NCBIfam" id="TIGR00027">
    <property type="entry name" value="mthyl_TIGR00027"/>
    <property type="match status" value="1"/>
</dbReference>
<dbReference type="GO" id="GO:0019343">
    <property type="term" value="P:cysteine biosynthetic process via cystathionine"/>
    <property type="evidence" value="ECO:0007669"/>
    <property type="project" value="TreeGrafter"/>
</dbReference>
<dbReference type="PROSITE" id="PS00868">
    <property type="entry name" value="CYS_MET_METAB_PP"/>
    <property type="match status" value="1"/>
</dbReference>
<organism evidence="7 8">
    <name type="scientific">Clostridium aminobutyricum</name>
    <dbReference type="NCBI Taxonomy" id="33953"/>
    <lineage>
        <taxon>Bacteria</taxon>
        <taxon>Bacillati</taxon>
        <taxon>Bacillota</taxon>
        <taxon>Clostridia</taxon>
        <taxon>Eubacteriales</taxon>
        <taxon>Clostridiaceae</taxon>
        <taxon>Clostridium</taxon>
    </lineage>
</organism>
<evidence type="ECO:0000313" key="8">
    <source>
        <dbReference type="Proteomes" id="UP000664545"/>
    </source>
</evidence>
<dbReference type="EMBL" id="JAFJZZ010000001">
    <property type="protein sequence ID" value="MBN7772224.1"/>
    <property type="molecule type" value="Genomic_DNA"/>
</dbReference>
<dbReference type="Gene3D" id="3.90.1150.10">
    <property type="entry name" value="Aspartate Aminotransferase, domain 1"/>
    <property type="match status" value="1"/>
</dbReference>
<dbReference type="PANTHER" id="PTHR11808">
    <property type="entry name" value="TRANS-SULFURATION ENZYME FAMILY MEMBER"/>
    <property type="match status" value="1"/>
</dbReference>
<dbReference type="FunFam" id="3.40.640.10:FF:000009">
    <property type="entry name" value="Cystathionine gamma-synthase homolog"/>
    <property type="match status" value="1"/>
</dbReference>
<dbReference type="FunFam" id="3.90.1150.10:FF:000033">
    <property type="entry name" value="Cystathionine gamma-synthase"/>
    <property type="match status" value="1"/>
</dbReference>
<dbReference type="SUPFAM" id="SSF53383">
    <property type="entry name" value="PLP-dependent transferases"/>
    <property type="match status" value="1"/>
</dbReference>
<evidence type="ECO:0000256" key="4">
    <source>
        <dbReference type="ARBA" id="ARBA00022603"/>
    </source>
</evidence>
<dbReference type="InterPro" id="IPR015424">
    <property type="entry name" value="PyrdxlP-dep_Trfase"/>
</dbReference>
<keyword evidence="5 7" id="KW-0808">Transferase</keyword>
<evidence type="ECO:0000256" key="2">
    <source>
        <dbReference type="ARBA" id="ARBA00008138"/>
    </source>
</evidence>
<gene>
    <name evidence="7" type="ORF">JYB65_02505</name>
</gene>
<dbReference type="InterPro" id="IPR029063">
    <property type="entry name" value="SAM-dependent_MTases_sf"/>
</dbReference>
<keyword evidence="6" id="KW-0663">Pyridoxal phosphate</keyword>
<dbReference type="GO" id="GO:0005737">
    <property type="term" value="C:cytoplasm"/>
    <property type="evidence" value="ECO:0007669"/>
    <property type="project" value="TreeGrafter"/>
</dbReference>
<dbReference type="GO" id="GO:0004123">
    <property type="term" value="F:cystathionine gamma-lyase activity"/>
    <property type="evidence" value="ECO:0007669"/>
    <property type="project" value="TreeGrafter"/>
</dbReference>
<dbReference type="InterPro" id="IPR007213">
    <property type="entry name" value="Ppm1/Ppm2/Tcmp"/>
</dbReference>
<dbReference type="GO" id="GO:0019346">
    <property type="term" value="P:transsulfuration"/>
    <property type="evidence" value="ECO:0007669"/>
    <property type="project" value="InterPro"/>
</dbReference>
<evidence type="ECO:0000256" key="5">
    <source>
        <dbReference type="ARBA" id="ARBA00022679"/>
    </source>
</evidence>
<dbReference type="GO" id="GO:0032259">
    <property type="term" value="P:methylation"/>
    <property type="evidence" value="ECO:0007669"/>
    <property type="project" value="UniProtKB-KW"/>
</dbReference>
<evidence type="ECO:0000313" key="7">
    <source>
        <dbReference type="EMBL" id="MBN7772224.1"/>
    </source>
</evidence>
<dbReference type="InterPro" id="IPR011610">
    <property type="entry name" value="SAM_mthyl_Trfase_ML2640-like"/>
</dbReference>
<dbReference type="Gene3D" id="3.40.50.150">
    <property type="entry name" value="Vaccinia Virus protein VP39"/>
    <property type="match status" value="1"/>
</dbReference>
<evidence type="ECO:0000256" key="1">
    <source>
        <dbReference type="ARBA" id="ARBA00001933"/>
    </source>
</evidence>
<evidence type="ECO:0000256" key="3">
    <source>
        <dbReference type="ARBA" id="ARBA00009077"/>
    </source>
</evidence>
<comment type="similarity">
    <text evidence="3">Belongs to the trans-sulfuration enzymes family.</text>
</comment>
<dbReference type="InterPro" id="IPR015421">
    <property type="entry name" value="PyrdxlP-dep_Trfase_major"/>
</dbReference>
<dbReference type="PANTHER" id="PTHR11808:SF15">
    <property type="entry name" value="CYSTATHIONINE GAMMA-LYASE"/>
    <property type="match status" value="1"/>
</dbReference>
<sequence>MLEKTESMTAKICAFARAHHSCFHRDKIYDDYLAYDLLGRDEYNEIKNLIDHAFKPLKSDERFPWNHVVENLFSPIVLSRSHYAETKLKEFVQENESCQYVICGAGGDSFSFRNENPNIEIFELDHPDTQKYKLSKIKEMEWVIPKNVHFVPIDFETQRMEEVLVQFGFKKEEKSFFTMLGVSYYLSLETLAHTFSNIAQISSEGSRLLFDYPNQDQYDDERYEQLRWITEQLGETMYERFSHEKLKEKLVQNGYSVLDHMCPTHIQKTYFNDRKDKLKASEYVHFILANYKKENSKMKRYSSLETALIHGGIYGDERTGAVNVPIYQTSTYEQIRLGKHTGYEYSRTGNPTREALEVLIAELERGVAGFAFASGMAAITAVLSLFKSGDKIIISSNVYGGTFRVLDKIFTNFGIEYSIEDTTDLEGLEQKITENVKAIYVESPANPLMTVTDLKAIADLAKKHEILSIVDNTFMTPYLQRPIELGADIVIHSATKYLGGHSDLIAGLAVVKDKALAEKIAFIQNATGGILQPFDSFLLIRGIKTLGVRLDRHVENAEKIAEYLVKNEAVSKVYYPGLKTDPGYEINTLQAKNGGAMISFELKEQYDIEKFFDGLNLVALAESLGGVESLVCHPSSMTHASIPYEIRQQVGITEGLIRLSVGIEDVNEIIADLDGAIREAGKEK</sequence>
<dbReference type="AlphaFoldDB" id="A0A939D648"/>
<dbReference type="EC" id="2.1.1.-" evidence="7"/>
<reference evidence="7" key="1">
    <citation type="submission" date="2021-02" db="EMBL/GenBank/DDBJ databases">
        <title>Abyssanaerobacter marinus gen.nov., sp., nov, anaerobic bacterium isolated from the Onnuri vent field of Indian Ocean and suggestion of Mogibacteriaceae fam. nov., and proposal of reclassification of ambiguous this family's genus member.</title>
        <authorList>
            <person name="Kim Y.J."/>
            <person name="Yang J.-A."/>
        </authorList>
    </citation>
    <scope>NUCLEOTIDE SEQUENCE</scope>
    <source>
        <strain evidence="7">DSM 2634</strain>
    </source>
</reference>
<protein>
    <submittedName>
        <fullName evidence="7">SAM-dependent methyltransferase</fullName>
        <ecNumber evidence="7">2.1.1.-</ecNumber>
    </submittedName>
</protein>
<dbReference type="Pfam" id="PF04072">
    <property type="entry name" value="LCM"/>
    <property type="match status" value="1"/>
</dbReference>
<comment type="similarity">
    <text evidence="2">Belongs to the UPF0677 family.</text>
</comment>
<dbReference type="Proteomes" id="UP000664545">
    <property type="component" value="Unassembled WGS sequence"/>
</dbReference>
<dbReference type="Pfam" id="PF01053">
    <property type="entry name" value="Cys_Met_Meta_PP"/>
    <property type="match status" value="1"/>
</dbReference>
<dbReference type="InterPro" id="IPR015422">
    <property type="entry name" value="PyrdxlP-dep_Trfase_small"/>
</dbReference>
<name>A0A939D648_CLOAM</name>
<dbReference type="CDD" id="cd00614">
    <property type="entry name" value="CGS_like"/>
    <property type="match status" value="1"/>
</dbReference>
<dbReference type="InterPro" id="IPR054542">
    <property type="entry name" value="Cys_met_metab_PP"/>
</dbReference>
<keyword evidence="4 7" id="KW-0489">Methyltransferase</keyword>
<evidence type="ECO:0000256" key="6">
    <source>
        <dbReference type="ARBA" id="ARBA00022898"/>
    </source>
</evidence>
<dbReference type="SUPFAM" id="SSF53335">
    <property type="entry name" value="S-adenosyl-L-methionine-dependent methyltransferases"/>
    <property type="match status" value="1"/>
</dbReference>
<comment type="cofactor">
    <cofactor evidence="1">
        <name>pyridoxal 5'-phosphate</name>
        <dbReference type="ChEBI" id="CHEBI:597326"/>
    </cofactor>
</comment>
<dbReference type="GO" id="GO:0003962">
    <property type="term" value="F:cystathionine gamma-synthase activity"/>
    <property type="evidence" value="ECO:0007669"/>
    <property type="project" value="TreeGrafter"/>
</dbReference>
<dbReference type="GO" id="GO:0009086">
    <property type="term" value="P:methionine biosynthetic process"/>
    <property type="evidence" value="ECO:0007669"/>
    <property type="project" value="UniProtKB-ARBA"/>
</dbReference>
<dbReference type="Gene3D" id="3.40.640.10">
    <property type="entry name" value="Type I PLP-dependent aspartate aminotransferase-like (Major domain)"/>
    <property type="match status" value="1"/>
</dbReference>
<comment type="caution">
    <text evidence="7">The sequence shown here is derived from an EMBL/GenBank/DDBJ whole genome shotgun (WGS) entry which is preliminary data.</text>
</comment>
<dbReference type="GO" id="GO:0008168">
    <property type="term" value="F:methyltransferase activity"/>
    <property type="evidence" value="ECO:0007669"/>
    <property type="project" value="UniProtKB-KW"/>
</dbReference>